<reference evidence="1 2" key="1">
    <citation type="journal article" date="2010" name="J. Bacteriol.">
        <title>Complete genome sequence of the diesel-degrading Acinetobacter sp. strain DR1.</title>
        <authorList>
            <person name="Jung J."/>
            <person name="Baek J.H."/>
            <person name="Park W."/>
        </authorList>
    </citation>
    <scope>NUCLEOTIDE SEQUENCE [LARGE SCALE GENOMIC DNA]</scope>
    <source>
        <strain evidence="2">JCM 16667 / KCTC 23045 / DR1</strain>
    </source>
</reference>
<dbReference type="Proteomes" id="UP000000392">
    <property type="component" value="Chromosome"/>
</dbReference>
<evidence type="ECO:0000313" key="2">
    <source>
        <dbReference type="Proteomes" id="UP000000392"/>
    </source>
</evidence>
<organism evidence="1 2">
    <name type="scientific">Acinetobacter oleivorans (strain JCM 16667 / KCTC 23045 / DR1)</name>
    <dbReference type="NCBI Taxonomy" id="436717"/>
    <lineage>
        <taxon>Bacteria</taxon>
        <taxon>Pseudomonadati</taxon>
        <taxon>Pseudomonadota</taxon>
        <taxon>Gammaproteobacteria</taxon>
        <taxon>Moraxellales</taxon>
        <taxon>Moraxellaceae</taxon>
        <taxon>Acinetobacter</taxon>
    </lineage>
</organism>
<name>A0AAN0PAG8_ACISD</name>
<evidence type="ECO:0000313" key="1">
    <source>
        <dbReference type="EMBL" id="ADI91904.1"/>
    </source>
</evidence>
<gene>
    <name evidence="1" type="ordered locus">AOLE_15085</name>
</gene>
<dbReference type="AlphaFoldDB" id="A0AAN0PAG8"/>
<dbReference type="KEGG" id="acd:AOLE_15085"/>
<proteinExistence type="predicted"/>
<accession>A0AAN0PAG8</accession>
<dbReference type="EMBL" id="CP002080">
    <property type="protein sequence ID" value="ADI91904.1"/>
    <property type="molecule type" value="Genomic_DNA"/>
</dbReference>
<sequence length="127" mass="15038">MKKPDGRDQAFQFNYWLEESNMQTNLSNQTTKDNLQEQKRQQIIQSWYEPALRTLEGLLEVRKQNLRDQKRDENNAAVKRDEFMYALSVQHRMPIFHAGQIISSLYRAKRIRYLGSTFIQLNEGGDA</sequence>
<protein>
    <submittedName>
        <fullName evidence="1">Uncharacterized protein</fullName>
    </submittedName>
</protein>